<dbReference type="Pfam" id="PF00096">
    <property type="entry name" value="zf-C2H2"/>
    <property type="match status" value="3"/>
</dbReference>
<dbReference type="SMART" id="SM00868">
    <property type="entry name" value="zf-AD"/>
    <property type="match status" value="1"/>
</dbReference>
<evidence type="ECO:0000313" key="13">
    <source>
        <dbReference type="Proteomes" id="UP000075880"/>
    </source>
</evidence>
<keyword evidence="6" id="KW-0539">Nucleus</keyword>
<dbReference type="InterPro" id="IPR012934">
    <property type="entry name" value="Znf_AD"/>
</dbReference>
<evidence type="ECO:0000256" key="9">
    <source>
        <dbReference type="SAM" id="MobiDB-lite"/>
    </source>
</evidence>
<evidence type="ECO:0000313" key="12">
    <source>
        <dbReference type="EnsemblMetazoa" id="ENSAATROPP010643"/>
    </source>
</evidence>
<reference evidence="12" key="1">
    <citation type="submission" date="2024-04" db="UniProtKB">
        <authorList>
            <consortium name="EnsemblMetazoa"/>
        </authorList>
    </citation>
    <scope>IDENTIFICATION</scope>
    <source>
        <strain evidence="12">EBRO</strain>
    </source>
</reference>
<evidence type="ECO:0000259" key="10">
    <source>
        <dbReference type="PROSITE" id="PS50157"/>
    </source>
</evidence>
<keyword evidence="3" id="KW-0677">Repeat</keyword>
<feature type="binding site" evidence="8">
    <location>
        <position position="59"/>
    </location>
    <ligand>
        <name>Zn(2+)</name>
        <dbReference type="ChEBI" id="CHEBI:29105"/>
    </ligand>
</feature>
<feature type="binding site" evidence="8">
    <location>
        <position position="15"/>
    </location>
    <ligand>
        <name>Zn(2+)</name>
        <dbReference type="ChEBI" id="CHEBI:29105"/>
    </ligand>
</feature>
<keyword evidence="4 7" id="KW-0863">Zinc-finger</keyword>
<feature type="binding site" evidence="8">
    <location>
        <position position="56"/>
    </location>
    <ligand>
        <name>Zn(2+)</name>
        <dbReference type="ChEBI" id="CHEBI:29105"/>
    </ligand>
</feature>
<keyword evidence="13" id="KW-1185">Reference proteome</keyword>
<dbReference type="SUPFAM" id="SSF57716">
    <property type="entry name" value="Glucocorticoid receptor-like (DNA-binding domain)"/>
    <property type="match status" value="1"/>
</dbReference>
<evidence type="ECO:0000256" key="6">
    <source>
        <dbReference type="ARBA" id="ARBA00023242"/>
    </source>
</evidence>
<dbReference type="GO" id="GO:0005634">
    <property type="term" value="C:nucleus"/>
    <property type="evidence" value="ECO:0007669"/>
    <property type="project" value="UniProtKB-SubCell"/>
</dbReference>
<accession>A0AAG5DJ65</accession>
<dbReference type="GO" id="GO:0008270">
    <property type="term" value="F:zinc ion binding"/>
    <property type="evidence" value="ECO:0007669"/>
    <property type="project" value="UniProtKB-UniRule"/>
</dbReference>
<evidence type="ECO:0000256" key="8">
    <source>
        <dbReference type="PROSITE-ProRule" id="PRU01263"/>
    </source>
</evidence>
<evidence type="ECO:0008006" key="14">
    <source>
        <dbReference type="Google" id="ProtNLM"/>
    </source>
</evidence>
<dbReference type="PANTHER" id="PTHR24381">
    <property type="entry name" value="ZINC FINGER PROTEIN"/>
    <property type="match status" value="1"/>
</dbReference>
<evidence type="ECO:0000256" key="1">
    <source>
        <dbReference type="ARBA" id="ARBA00004123"/>
    </source>
</evidence>
<feature type="domain" description="C2H2-type" evidence="10">
    <location>
        <begin position="276"/>
        <end position="299"/>
    </location>
</feature>
<dbReference type="Pfam" id="PF07776">
    <property type="entry name" value="zf-AD"/>
    <property type="match status" value="1"/>
</dbReference>
<protein>
    <recommendedName>
        <fullName evidence="14">ZAD domain-containing protein</fullName>
    </recommendedName>
</protein>
<dbReference type="PROSITE" id="PS50157">
    <property type="entry name" value="ZINC_FINGER_C2H2_2"/>
    <property type="match status" value="2"/>
</dbReference>
<keyword evidence="5 8" id="KW-0862">Zinc</keyword>
<dbReference type="PANTHER" id="PTHR24381:SF393">
    <property type="entry name" value="CHROMATIN-LINKED ADAPTOR FOR MSL PROTEINS, ISOFORM B"/>
    <property type="match status" value="1"/>
</dbReference>
<dbReference type="EnsemblMetazoa" id="ENSAATROPT011753">
    <property type="protein sequence ID" value="ENSAATROPP010643"/>
    <property type="gene ID" value="ENSAATROPG009575"/>
</dbReference>
<keyword evidence="2 8" id="KW-0479">Metal-binding</keyword>
<dbReference type="GO" id="GO:0000977">
    <property type="term" value="F:RNA polymerase II transcription regulatory region sequence-specific DNA binding"/>
    <property type="evidence" value="ECO:0007669"/>
    <property type="project" value="TreeGrafter"/>
</dbReference>
<evidence type="ECO:0000256" key="3">
    <source>
        <dbReference type="ARBA" id="ARBA00022737"/>
    </source>
</evidence>
<evidence type="ECO:0000259" key="11">
    <source>
        <dbReference type="PROSITE" id="PS51915"/>
    </source>
</evidence>
<comment type="subcellular location">
    <subcellularLocation>
        <location evidence="1">Nucleus</location>
    </subcellularLocation>
</comment>
<name>A0AAG5DJ65_ANOAO</name>
<evidence type="ECO:0000256" key="4">
    <source>
        <dbReference type="ARBA" id="ARBA00022771"/>
    </source>
</evidence>
<dbReference type="PROSITE" id="PS00028">
    <property type="entry name" value="ZINC_FINGER_C2H2_1"/>
    <property type="match status" value="3"/>
</dbReference>
<feature type="compositionally biased region" description="Polar residues" evidence="9">
    <location>
        <begin position="200"/>
        <end position="212"/>
    </location>
</feature>
<dbReference type="InterPro" id="IPR013087">
    <property type="entry name" value="Znf_C2H2_type"/>
</dbReference>
<feature type="domain" description="ZAD" evidence="11">
    <location>
        <begin position="10"/>
        <end position="83"/>
    </location>
</feature>
<evidence type="ECO:0000256" key="5">
    <source>
        <dbReference type="ARBA" id="ARBA00022833"/>
    </source>
</evidence>
<dbReference type="GO" id="GO:0000981">
    <property type="term" value="F:DNA-binding transcription factor activity, RNA polymerase II-specific"/>
    <property type="evidence" value="ECO:0007669"/>
    <property type="project" value="TreeGrafter"/>
</dbReference>
<evidence type="ECO:0000256" key="7">
    <source>
        <dbReference type="PROSITE-ProRule" id="PRU00042"/>
    </source>
</evidence>
<dbReference type="SMART" id="SM00355">
    <property type="entry name" value="ZnF_C2H2"/>
    <property type="match status" value="4"/>
</dbReference>
<organism evidence="12 13">
    <name type="scientific">Anopheles atroparvus</name>
    <name type="common">European mosquito</name>
    <dbReference type="NCBI Taxonomy" id="41427"/>
    <lineage>
        <taxon>Eukaryota</taxon>
        <taxon>Metazoa</taxon>
        <taxon>Ecdysozoa</taxon>
        <taxon>Arthropoda</taxon>
        <taxon>Hexapoda</taxon>
        <taxon>Insecta</taxon>
        <taxon>Pterygota</taxon>
        <taxon>Neoptera</taxon>
        <taxon>Endopterygota</taxon>
        <taxon>Diptera</taxon>
        <taxon>Nematocera</taxon>
        <taxon>Culicoidea</taxon>
        <taxon>Culicidae</taxon>
        <taxon>Anophelinae</taxon>
        <taxon>Anopheles</taxon>
    </lineage>
</organism>
<feature type="region of interest" description="Disordered" evidence="9">
    <location>
        <begin position="194"/>
        <end position="214"/>
    </location>
</feature>
<dbReference type="AlphaFoldDB" id="A0AAG5DJ65"/>
<dbReference type="PROSITE" id="PS51915">
    <property type="entry name" value="ZAD"/>
    <property type="match status" value="1"/>
</dbReference>
<proteinExistence type="predicted"/>
<evidence type="ECO:0000256" key="2">
    <source>
        <dbReference type="ARBA" id="ARBA00022723"/>
    </source>
</evidence>
<feature type="domain" description="C2H2-type" evidence="10">
    <location>
        <begin position="332"/>
        <end position="359"/>
    </location>
</feature>
<dbReference type="Gene3D" id="3.40.1800.20">
    <property type="match status" value="1"/>
</dbReference>
<dbReference type="SUPFAM" id="SSF57667">
    <property type="entry name" value="beta-beta-alpha zinc fingers"/>
    <property type="match status" value="2"/>
</dbReference>
<sequence>MATRIGEIEKICRFCLSHQGLMALSKATSSTFALEDVIRCSGIQISKEEKLPYAICNDCYKAINNSVCFRRTCLRNDSVFKTLVSVLNVSVKESGEASETQTNDPAGSTMFSEFDETASGNAIITLHDSDSNDSISSLNGEFMQRAFTTDAGKSLSPVAIGDDADIDAASNSVEIDLVSMDSSDSDYSMPSLYGEAVADNPTNIPSSSTQQSAKEKSTEKELCQICGVLVNYVYHHLKRTHDKEVKFTCPFCPKKVREKFQLKEHINTWHLKRITYTCQYCGRGFTNHGSYFYHMSNSHGKSDVYECKICHRKLKSWDGYKKHMKEHSVTAIKCKDCGKLYKNNATLEFHRLHYHASTP</sequence>
<feature type="binding site" evidence="8">
    <location>
        <position position="12"/>
    </location>
    <ligand>
        <name>Zn(2+)</name>
        <dbReference type="ChEBI" id="CHEBI:29105"/>
    </ligand>
</feature>
<dbReference type="InterPro" id="IPR036236">
    <property type="entry name" value="Znf_C2H2_sf"/>
</dbReference>
<dbReference type="Gene3D" id="3.30.160.60">
    <property type="entry name" value="Classic Zinc Finger"/>
    <property type="match status" value="2"/>
</dbReference>
<dbReference type="Proteomes" id="UP000075880">
    <property type="component" value="Unassembled WGS sequence"/>
</dbReference>